<dbReference type="SUPFAM" id="SSF54427">
    <property type="entry name" value="NTF2-like"/>
    <property type="match status" value="1"/>
</dbReference>
<dbReference type="Pfam" id="PF08281">
    <property type="entry name" value="Sigma70_r4_2"/>
    <property type="match status" value="1"/>
</dbReference>
<comment type="subunit">
    <text evidence="1">Interacts transiently with the RNA polymerase catalytic core formed by RpoA, RpoB, RpoC and RpoZ (2 alpha, 1 beta, 1 beta' and 1 omega subunit) to form the RNA polymerase holoenzyme that can initiate transcription.</text>
</comment>
<reference evidence="4 5" key="1">
    <citation type="submission" date="2016-10" db="EMBL/GenBank/DDBJ databases">
        <authorList>
            <person name="de Groot N.N."/>
        </authorList>
    </citation>
    <scope>NUCLEOTIDE SEQUENCE [LARGE SCALE GENOMIC DNA]</scope>
    <source>
        <strain evidence="4 5">DSM 46701</strain>
    </source>
</reference>
<dbReference type="Gene3D" id="1.10.10.10">
    <property type="entry name" value="Winged helix-like DNA-binding domain superfamily/Winged helix DNA-binding domain"/>
    <property type="match status" value="1"/>
</dbReference>
<keyword evidence="5" id="KW-1185">Reference proteome</keyword>
<dbReference type="InterPro" id="IPR052704">
    <property type="entry name" value="ECF_Sigma-70_Domain"/>
</dbReference>
<evidence type="ECO:0000256" key="1">
    <source>
        <dbReference type="ARBA" id="ARBA00011344"/>
    </source>
</evidence>
<feature type="domain" description="RNA polymerase sigma-70 region 2" evidence="2">
    <location>
        <begin position="10"/>
        <end position="75"/>
    </location>
</feature>
<organism evidence="4 5">
    <name type="scientific">Lihuaxuella thermophila</name>
    <dbReference type="NCBI Taxonomy" id="1173111"/>
    <lineage>
        <taxon>Bacteria</taxon>
        <taxon>Bacillati</taxon>
        <taxon>Bacillota</taxon>
        <taxon>Bacilli</taxon>
        <taxon>Bacillales</taxon>
        <taxon>Thermoactinomycetaceae</taxon>
        <taxon>Lihuaxuella</taxon>
    </lineage>
</organism>
<dbReference type="PANTHER" id="PTHR30173">
    <property type="entry name" value="SIGMA 19 FACTOR"/>
    <property type="match status" value="1"/>
</dbReference>
<name>A0A1H8H6M0_9BACL</name>
<gene>
    <name evidence="4" type="ORF">SAMN05444955_11338</name>
</gene>
<dbReference type="InterPro" id="IPR013324">
    <property type="entry name" value="RNA_pol_sigma_r3/r4-like"/>
</dbReference>
<evidence type="ECO:0000259" key="2">
    <source>
        <dbReference type="Pfam" id="PF04542"/>
    </source>
</evidence>
<dbReference type="GO" id="GO:0003677">
    <property type="term" value="F:DNA binding"/>
    <property type="evidence" value="ECO:0007669"/>
    <property type="project" value="InterPro"/>
</dbReference>
<evidence type="ECO:0000313" key="4">
    <source>
        <dbReference type="EMBL" id="SEN51138.1"/>
    </source>
</evidence>
<dbReference type="NCBIfam" id="NF007214">
    <property type="entry name" value="PRK09636.1"/>
    <property type="match status" value="1"/>
</dbReference>
<dbReference type="InterPro" id="IPR007627">
    <property type="entry name" value="RNA_pol_sigma70_r2"/>
</dbReference>
<dbReference type="AlphaFoldDB" id="A0A1H8H6M0"/>
<accession>A0A1H8H6M0</accession>
<dbReference type="RefSeq" id="WP_244527571.1">
    <property type="nucleotide sequence ID" value="NZ_FOCQ01000013.1"/>
</dbReference>
<dbReference type="InterPro" id="IPR013325">
    <property type="entry name" value="RNA_pol_sigma_r2"/>
</dbReference>
<dbReference type="NCBIfam" id="TIGR02957">
    <property type="entry name" value="SigX4"/>
    <property type="match status" value="1"/>
</dbReference>
<evidence type="ECO:0000313" key="5">
    <source>
        <dbReference type="Proteomes" id="UP000199695"/>
    </source>
</evidence>
<sequence>MSFIEITPTFYQTYKPLLFSLAYRLLGSVTDAEDMVHEIFISCEKVKRGQVEDVKAYLCKMITNRCLDYLKSARKQRESYMGPWLPEPIIIDEETERPDRRVLTREYLSIAYLVLMERLTATERAVFVLREVFQFDYREIAEIVEKSEENCRKIFSRAKQKLDARDPEPSANYKQHKGILERFVQAIQAGDKEAMLRLLSKDVILYTDGGGKVKAAINPIQSSNRVLLFLQGVYSKNSKLDHSVIVNLNGTPGLLLFRGEELDSTLCCKFTDQKIEAIYIVRNPDKLHHIRNHIGMTRKKST</sequence>
<dbReference type="PANTHER" id="PTHR30173:SF36">
    <property type="entry name" value="ECF RNA POLYMERASE SIGMA FACTOR SIGJ"/>
    <property type="match status" value="1"/>
</dbReference>
<dbReference type="InterPro" id="IPR032710">
    <property type="entry name" value="NTF2-like_dom_sf"/>
</dbReference>
<dbReference type="SUPFAM" id="SSF88659">
    <property type="entry name" value="Sigma3 and sigma4 domains of RNA polymerase sigma factors"/>
    <property type="match status" value="1"/>
</dbReference>
<protein>
    <submittedName>
        <fullName evidence="4">RNA polymerase sigma-70 factor, ECF subfamily</fullName>
    </submittedName>
</protein>
<dbReference type="Gene3D" id="1.10.1740.10">
    <property type="match status" value="1"/>
</dbReference>
<dbReference type="InterPro" id="IPR014284">
    <property type="entry name" value="RNA_pol_sigma-70_dom"/>
</dbReference>
<dbReference type="Proteomes" id="UP000199695">
    <property type="component" value="Unassembled WGS sequence"/>
</dbReference>
<dbReference type="STRING" id="1173111.SAMN05444955_11338"/>
<dbReference type="InterPro" id="IPR014303">
    <property type="entry name" value="RNA_pol_sigma-70_ECF"/>
</dbReference>
<dbReference type="NCBIfam" id="TIGR02937">
    <property type="entry name" value="sigma70-ECF"/>
    <property type="match status" value="1"/>
</dbReference>
<feature type="domain" description="RNA polymerase sigma factor 70 region 4 type 2" evidence="3">
    <location>
        <begin position="112"/>
        <end position="162"/>
    </location>
</feature>
<dbReference type="GO" id="GO:0006352">
    <property type="term" value="P:DNA-templated transcription initiation"/>
    <property type="evidence" value="ECO:0007669"/>
    <property type="project" value="InterPro"/>
</dbReference>
<dbReference type="GO" id="GO:0016987">
    <property type="term" value="F:sigma factor activity"/>
    <property type="evidence" value="ECO:0007669"/>
    <property type="project" value="InterPro"/>
</dbReference>
<dbReference type="EMBL" id="FOCQ01000013">
    <property type="protein sequence ID" value="SEN51138.1"/>
    <property type="molecule type" value="Genomic_DNA"/>
</dbReference>
<evidence type="ECO:0000259" key="3">
    <source>
        <dbReference type="Pfam" id="PF08281"/>
    </source>
</evidence>
<proteinExistence type="predicted"/>
<dbReference type="InterPro" id="IPR013249">
    <property type="entry name" value="RNA_pol_sigma70_r4_t2"/>
</dbReference>
<dbReference type="SUPFAM" id="SSF88946">
    <property type="entry name" value="Sigma2 domain of RNA polymerase sigma factors"/>
    <property type="match status" value="1"/>
</dbReference>
<dbReference type="InterPro" id="IPR036388">
    <property type="entry name" value="WH-like_DNA-bd_sf"/>
</dbReference>
<dbReference type="Pfam" id="PF04542">
    <property type="entry name" value="Sigma70_r2"/>
    <property type="match status" value="1"/>
</dbReference>